<reference evidence="1 2" key="1">
    <citation type="submission" date="2020-02" db="EMBL/GenBank/DDBJ databases">
        <title>Tigecycline-resistant Acinetobacter species from pigs and migratory birds.</title>
        <authorList>
            <person name="Chen C."/>
            <person name="Sun J."/>
            <person name="Liao X.-P."/>
            <person name="Liu Y.-H."/>
        </authorList>
    </citation>
    <scope>NUCLEOTIDE SEQUENCE [LARGE SCALE GENOMIC DNA]</scope>
    <source>
        <strain evidence="1 2">YH12207_T</strain>
    </source>
</reference>
<keyword evidence="2" id="KW-1185">Reference proteome</keyword>
<sequence length="121" mass="14158">MENSLFKKPVFFCQFDSETDLGARYRVGIEEPTFYVLKPKAQKNFALNGFLQTYDLYREYPNSLYQIQDNQVSEKLNKMLTKAATAKANSDYYEVLNNLGHFSSPEYKQWKRARRGLGGNY</sequence>
<dbReference type="AlphaFoldDB" id="A0A7S6VVN0"/>
<organism evidence="1 2">
    <name type="scientific">Acinetobacter piscicola</name>
    <dbReference type="NCBI Taxonomy" id="2006115"/>
    <lineage>
        <taxon>Bacteria</taxon>
        <taxon>Pseudomonadati</taxon>
        <taxon>Pseudomonadota</taxon>
        <taxon>Gammaproteobacteria</taxon>
        <taxon>Moraxellales</taxon>
        <taxon>Moraxellaceae</taxon>
        <taxon>Acinetobacter</taxon>
    </lineage>
</organism>
<gene>
    <name evidence="1" type="ORF">G0028_07475</name>
</gene>
<name>A0A7S6VVN0_9GAMM</name>
<proteinExistence type="predicted"/>
<accession>A0A7S6VVN0</accession>
<dbReference type="RefSeq" id="WP_180045367.1">
    <property type="nucleotide sequence ID" value="NZ_CP048659.1"/>
</dbReference>
<protein>
    <submittedName>
        <fullName evidence="1">Uncharacterized protein</fullName>
    </submittedName>
</protein>
<dbReference type="EMBL" id="CP048659">
    <property type="protein sequence ID" value="QOW45745.1"/>
    <property type="molecule type" value="Genomic_DNA"/>
</dbReference>
<dbReference type="Proteomes" id="UP000593966">
    <property type="component" value="Chromosome"/>
</dbReference>
<evidence type="ECO:0000313" key="2">
    <source>
        <dbReference type="Proteomes" id="UP000593966"/>
    </source>
</evidence>
<evidence type="ECO:0000313" key="1">
    <source>
        <dbReference type="EMBL" id="QOW45745.1"/>
    </source>
</evidence>